<proteinExistence type="predicted"/>
<name>A0A6M1SK38_9BACT</name>
<gene>
    <name evidence="1" type="ORF">G3570_03395</name>
</gene>
<organism evidence="1 2">
    <name type="scientific">Halalkalibaculum roseum</name>
    <dbReference type="NCBI Taxonomy" id="2709311"/>
    <lineage>
        <taxon>Bacteria</taxon>
        <taxon>Pseudomonadati</taxon>
        <taxon>Balneolota</taxon>
        <taxon>Balneolia</taxon>
        <taxon>Balneolales</taxon>
        <taxon>Balneolaceae</taxon>
        <taxon>Halalkalibaculum</taxon>
    </lineage>
</organism>
<sequence>MENRKEILSETLRFSEIFFGLAKQTYEAGSLRSQVLSADAWIIAFE</sequence>
<dbReference type="AlphaFoldDB" id="A0A6M1SK38"/>
<evidence type="ECO:0000313" key="1">
    <source>
        <dbReference type="EMBL" id="NGP75661.1"/>
    </source>
</evidence>
<protein>
    <submittedName>
        <fullName evidence="1">Uncharacterized protein</fullName>
    </submittedName>
</protein>
<dbReference type="EMBL" id="JAALLT010000001">
    <property type="protein sequence ID" value="NGP75661.1"/>
    <property type="molecule type" value="Genomic_DNA"/>
</dbReference>
<keyword evidence="2" id="KW-1185">Reference proteome</keyword>
<dbReference type="RefSeq" id="WP_165139164.1">
    <property type="nucleotide sequence ID" value="NZ_JAALLT010000001.1"/>
</dbReference>
<dbReference type="Proteomes" id="UP000473278">
    <property type="component" value="Unassembled WGS sequence"/>
</dbReference>
<evidence type="ECO:0000313" key="2">
    <source>
        <dbReference type="Proteomes" id="UP000473278"/>
    </source>
</evidence>
<comment type="caution">
    <text evidence="1">The sequence shown here is derived from an EMBL/GenBank/DDBJ whole genome shotgun (WGS) entry which is preliminary data.</text>
</comment>
<accession>A0A6M1SK38</accession>
<reference evidence="1 2" key="1">
    <citation type="submission" date="2020-02" db="EMBL/GenBank/DDBJ databases">
        <title>Balneolaceae bacterium YR4-1, complete genome.</title>
        <authorList>
            <person name="Li Y."/>
            <person name="Wu S."/>
        </authorList>
    </citation>
    <scope>NUCLEOTIDE SEQUENCE [LARGE SCALE GENOMIC DNA]</scope>
    <source>
        <strain evidence="1 2">YR4-1</strain>
    </source>
</reference>